<dbReference type="GO" id="GO:0009052">
    <property type="term" value="P:pentose-phosphate shunt, non-oxidative branch"/>
    <property type="evidence" value="ECO:0007669"/>
    <property type="project" value="UniProtKB-ARBA"/>
</dbReference>
<feature type="binding site" evidence="17">
    <location>
        <position position="192"/>
    </location>
    <ligand>
        <name>thiamine diphosphate</name>
        <dbReference type="ChEBI" id="CHEBI:58937"/>
    </ligand>
</feature>
<keyword evidence="12 17" id="KW-0786">Thiamine pyrophosphate</keyword>
<proteinExistence type="inferred from homology"/>
<feature type="binding site" evidence="17">
    <location>
        <position position="163"/>
    </location>
    <ligand>
        <name>thiamine diphosphate</name>
        <dbReference type="ChEBI" id="CHEBI:58937"/>
    </ligand>
</feature>
<dbReference type="SMART" id="SM00861">
    <property type="entry name" value="Transket_pyr"/>
    <property type="match status" value="1"/>
</dbReference>
<comment type="catalytic activity">
    <reaction evidence="13">
        <text>D-sedoheptulose 7-phosphate + D-glyceraldehyde 3-phosphate = aldehydo-D-ribose 5-phosphate + D-xylulose 5-phosphate</text>
        <dbReference type="Rhea" id="RHEA:10508"/>
        <dbReference type="ChEBI" id="CHEBI:57483"/>
        <dbReference type="ChEBI" id="CHEBI:57737"/>
        <dbReference type="ChEBI" id="CHEBI:58273"/>
        <dbReference type="ChEBI" id="CHEBI:59776"/>
        <dbReference type="EC" id="2.2.1.1"/>
    </reaction>
</comment>
<dbReference type="Gene3D" id="3.40.50.920">
    <property type="match status" value="1"/>
</dbReference>
<dbReference type="GO" id="GO:0005829">
    <property type="term" value="C:cytosol"/>
    <property type="evidence" value="ECO:0007669"/>
    <property type="project" value="TreeGrafter"/>
</dbReference>
<evidence type="ECO:0000259" key="20">
    <source>
        <dbReference type="SMART" id="SM00861"/>
    </source>
</evidence>
<feature type="binding site" evidence="17">
    <location>
        <position position="265"/>
    </location>
    <ligand>
        <name>thiamine diphosphate</name>
        <dbReference type="ChEBI" id="CHEBI:58937"/>
    </ligand>
</feature>
<keyword evidence="10" id="KW-0106">Calcium</keyword>
<dbReference type="PANTHER" id="PTHR43522:SF2">
    <property type="entry name" value="TRANSKETOLASE 1-RELATED"/>
    <property type="match status" value="1"/>
</dbReference>
<dbReference type="NCBIfam" id="TIGR00232">
    <property type="entry name" value="tktlase_bact"/>
    <property type="match status" value="1"/>
</dbReference>
<dbReference type="Pfam" id="PF00456">
    <property type="entry name" value="Transketolase_N"/>
    <property type="match status" value="1"/>
</dbReference>
<dbReference type="InterPro" id="IPR029061">
    <property type="entry name" value="THDP-binding"/>
</dbReference>
<evidence type="ECO:0000256" key="19">
    <source>
        <dbReference type="PIRSR" id="PIRSR605478-5"/>
    </source>
</evidence>
<comment type="cofactor">
    <cofactor evidence="2">
        <name>Co(2+)</name>
        <dbReference type="ChEBI" id="CHEBI:48828"/>
    </cofactor>
</comment>
<evidence type="ECO:0000256" key="16">
    <source>
        <dbReference type="PIRSR" id="PIRSR605478-2"/>
    </source>
</evidence>
<feature type="site" description="Important for catalytic activity" evidence="19">
    <location>
        <position position="265"/>
    </location>
</feature>
<evidence type="ECO:0000256" key="11">
    <source>
        <dbReference type="ARBA" id="ARBA00022842"/>
    </source>
</evidence>
<feature type="binding site" evidence="17">
    <location>
        <position position="75"/>
    </location>
    <ligand>
        <name>thiamine diphosphate</name>
        <dbReference type="ChEBI" id="CHEBI:58937"/>
    </ligand>
</feature>
<name>A0A1Y5TL80_9RHOB</name>
<dbReference type="SUPFAM" id="SSF52518">
    <property type="entry name" value="Thiamin diphosphate-binding fold (THDP-binding)"/>
    <property type="match status" value="2"/>
</dbReference>
<dbReference type="EMBL" id="FWFS01000012">
    <property type="protein sequence ID" value="SLN66195.1"/>
    <property type="molecule type" value="Genomic_DNA"/>
</dbReference>
<dbReference type="Pfam" id="PF02779">
    <property type="entry name" value="Transket_pyr"/>
    <property type="match status" value="1"/>
</dbReference>
<feature type="binding site" evidence="17">
    <location>
        <position position="440"/>
    </location>
    <ligand>
        <name>thiamine diphosphate</name>
        <dbReference type="ChEBI" id="CHEBI:58937"/>
    </ligand>
</feature>
<comment type="cofactor">
    <cofactor evidence="1">
        <name>Ca(2+)</name>
        <dbReference type="ChEBI" id="CHEBI:29108"/>
    </cofactor>
</comment>
<organism evidence="21 22">
    <name type="scientific">Aquimixticola soesokkakensis</name>
    <dbReference type="NCBI Taxonomy" id="1519096"/>
    <lineage>
        <taxon>Bacteria</taxon>
        <taxon>Pseudomonadati</taxon>
        <taxon>Pseudomonadota</taxon>
        <taxon>Alphaproteobacteria</taxon>
        <taxon>Rhodobacterales</taxon>
        <taxon>Paracoccaceae</taxon>
        <taxon>Aquimixticola</taxon>
    </lineage>
</organism>
<evidence type="ECO:0000256" key="6">
    <source>
        <dbReference type="ARBA" id="ARBA00011738"/>
    </source>
</evidence>
<dbReference type="PROSITE" id="PS00802">
    <property type="entry name" value="TRANSKETOLASE_2"/>
    <property type="match status" value="1"/>
</dbReference>
<feature type="site" description="Important for catalytic activity" evidence="19">
    <location>
        <position position="35"/>
    </location>
</feature>
<evidence type="ECO:0000256" key="17">
    <source>
        <dbReference type="PIRSR" id="PIRSR605478-3"/>
    </source>
</evidence>
<keyword evidence="22" id="KW-1185">Reference proteome</keyword>
<dbReference type="InterPro" id="IPR033247">
    <property type="entry name" value="Transketolase_fam"/>
</dbReference>
<feature type="binding site" evidence="16">
    <location>
        <position position="360"/>
    </location>
    <ligand>
        <name>substrate</name>
    </ligand>
</feature>
<dbReference type="FunFam" id="3.40.50.970:FF:000004">
    <property type="entry name" value="Transketolase"/>
    <property type="match status" value="1"/>
</dbReference>
<comment type="similarity">
    <text evidence="5">Belongs to the transketolase family.</text>
</comment>
<dbReference type="AlphaFoldDB" id="A0A1Y5TL80"/>
<dbReference type="InterPro" id="IPR020826">
    <property type="entry name" value="Transketolase_BS"/>
</dbReference>
<protein>
    <recommendedName>
        <fullName evidence="7 14">Transketolase</fullName>
        <ecNumber evidence="7 14">2.2.1.1</ecNumber>
    </recommendedName>
</protein>
<evidence type="ECO:0000256" key="8">
    <source>
        <dbReference type="ARBA" id="ARBA00022679"/>
    </source>
</evidence>
<evidence type="ECO:0000256" key="5">
    <source>
        <dbReference type="ARBA" id="ARBA00007131"/>
    </source>
</evidence>
<feature type="binding site" evidence="18">
    <location>
        <position position="162"/>
    </location>
    <ligand>
        <name>Mg(2+)</name>
        <dbReference type="ChEBI" id="CHEBI:18420"/>
    </ligand>
</feature>
<dbReference type="InterPro" id="IPR009014">
    <property type="entry name" value="Transketo_C/PFOR_II"/>
</dbReference>
<dbReference type="Pfam" id="PF22613">
    <property type="entry name" value="Transketolase_C_1"/>
    <property type="match status" value="1"/>
</dbReference>
<gene>
    <name evidence="21" type="primary">tktA</name>
    <name evidence="21" type="ORF">AQS8620_03075</name>
</gene>
<comment type="pathway">
    <text evidence="3">Carbohydrate degradation; pentose phosphate pathway.</text>
</comment>
<evidence type="ECO:0000256" key="1">
    <source>
        <dbReference type="ARBA" id="ARBA00001913"/>
    </source>
</evidence>
<evidence type="ECO:0000256" key="18">
    <source>
        <dbReference type="PIRSR" id="PIRSR605478-4"/>
    </source>
</evidence>
<evidence type="ECO:0000256" key="12">
    <source>
        <dbReference type="ARBA" id="ARBA00023052"/>
    </source>
</evidence>
<reference evidence="21 22" key="1">
    <citation type="submission" date="2017-03" db="EMBL/GenBank/DDBJ databases">
        <authorList>
            <person name="Afonso C.L."/>
            <person name="Miller P.J."/>
            <person name="Scott M.A."/>
            <person name="Spackman E."/>
            <person name="Goraichik I."/>
            <person name="Dimitrov K.M."/>
            <person name="Suarez D.L."/>
            <person name="Swayne D.E."/>
        </authorList>
    </citation>
    <scope>NUCLEOTIDE SEQUENCE [LARGE SCALE GENOMIC DNA]</scope>
    <source>
        <strain evidence="21 22">CECT 8620</strain>
    </source>
</reference>
<dbReference type="FunFam" id="3.40.50.920:FF:000003">
    <property type="entry name" value="Transketolase"/>
    <property type="match status" value="1"/>
</dbReference>
<comment type="cofactor">
    <cofactor evidence="18">
        <name>Mg(2+)</name>
        <dbReference type="ChEBI" id="CHEBI:18420"/>
    </cofactor>
    <text evidence="18">Binds 1 Mg(2+) ion per subunit. Can also utilize other divalent metal cations, such as Ca(2+), Mn(2+) and Co(2+).</text>
</comment>
<feature type="binding site" evidence="16">
    <location>
        <position position="472"/>
    </location>
    <ligand>
        <name>substrate</name>
    </ligand>
</feature>
<evidence type="ECO:0000256" key="3">
    <source>
        <dbReference type="ARBA" id="ARBA00004959"/>
    </source>
</evidence>
<dbReference type="InterPro" id="IPR005474">
    <property type="entry name" value="Transketolase_N"/>
</dbReference>
<dbReference type="Proteomes" id="UP000193862">
    <property type="component" value="Unassembled WGS sequence"/>
</dbReference>
<feature type="binding site" evidence="16">
    <location>
        <position position="523"/>
    </location>
    <ligand>
        <name>substrate</name>
    </ligand>
</feature>
<sequence length="673" mass="72813">MDIATLREAHPDHWMRAAAIRTLTLDAVAAANSGHSGMPMGMADVATVLFSKHLKFDAAAPLWADRDRFILSAGHGSMLIYSLLYLTGYEQVTLEQIKNFRQWGARTAGHPENTHLDGVEVTTGPLGQGISNSVGFAIAEEHLRARFGKKLQDHHTYVIAGDGCLMEGVSQEAIALAGRQKLGKLVVFWDHNSITIDGAVDISDRTDQPMRFKAAGWHVQEIDGHDPVAIDEAIEAAKKSSKPSMIACKTHIAIGSPAQDTSKGHGAITAADAIASTKDAYGWTSPAFEIPADIKSWWEEVGAKGRKERVEWEARLEEQSAQRQAEFARTFAGEAPKKLSSVIRALKKQVSEGQPKVATRKSSEMVLEVVNPVLPETIGGSADLTGSNNTLTADLGTFDIENRKGRYVYYGIREHGMAAAMNGMALHGGVRPYGGTFFCFTDYARPAMRLSALMEQPVVYVMTHDSIGLGEDGPTHQPVEHLAICRATPNTLTFRPCDTVETAEAWEIALTQSGTPSVMALSRQNLPTLRTEHKTKNLVSMGAYVLAEAEGKRQAILIATGSEVEIAMKARDILQADGIGTRVVSMPSMELFAEQDDAYRRRILPPGPVRVAVEAGVRAGGWDRWLLGERGREAKQAFVGMSGFGASAPASELYEQFGITAENVAAQAKALIG</sequence>
<dbReference type="FunFam" id="3.40.50.970:FF:000003">
    <property type="entry name" value="Transketolase"/>
    <property type="match status" value="1"/>
</dbReference>
<feature type="domain" description="Transketolase-like pyrimidine-binding" evidence="20">
    <location>
        <begin position="357"/>
        <end position="528"/>
    </location>
</feature>
<evidence type="ECO:0000256" key="2">
    <source>
        <dbReference type="ARBA" id="ARBA00001941"/>
    </source>
</evidence>
<evidence type="ECO:0000256" key="14">
    <source>
        <dbReference type="NCBIfam" id="TIGR00232"/>
    </source>
</evidence>
<feature type="active site" description="Proton donor" evidence="15">
    <location>
        <position position="414"/>
    </location>
</feature>
<evidence type="ECO:0000256" key="4">
    <source>
        <dbReference type="ARBA" id="ARBA00005215"/>
    </source>
</evidence>
<dbReference type="GO" id="GO:0004802">
    <property type="term" value="F:transketolase activity"/>
    <property type="evidence" value="ECO:0007669"/>
    <property type="project" value="UniProtKB-UniRule"/>
</dbReference>
<dbReference type="CDD" id="cd02012">
    <property type="entry name" value="TPP_TK"/>
    <property type="match status" value="1"/>
</dbReference>
<dbReference type="GO" id="GO:0046872">
    <property type="term" value="F:metal ion binding"/>
    <property type="evidence" value="ECO:0007669"/>
    <property type="project" value="UniProtKB-KW"/>
</dbReference>
<comment type="subunit">
    <text evidence="6">Homodimer.</text>
</comment>
<evidence type="ECO:0000313" key="21">
    <source>
        <dbReference type="EMBL" id="SLN66195.1"/>
    </source>
</evidence>
<comment type="cofactor">
    <cofactor evidence="17">
        <name>thiamine diphosphate</name>
        <dbReference type="ChEBI" id="CHEBI:58937"/>
    </cofactor>
    <text evidence="17">Binds 1 thiamine pyrophosphate per subunit. During the reaction, the substrate forms a covalent intermediate with the cofactor.</text>
</comment>
<evidence type="ECO:0000256" key="7">
    <source>
        <dbReference type="ARBA" id="ARBA00013152"/>
    </source>
</evidence>
<dbReference type="EC" id="2.2.1.1" evidence="7 14"/>
<dbReference type="OrthoDB" id="8732661at2"/>
<keyword evidence="9 18" id="KW-0479">Metal-binding</keyword>
<dbReference type="Gene3D" id="3.40.50.970">
    <property type="match status" value="2"/>
</dbReference>
<dbReference type="CDD" id="cd07033">
    <property type="entry name" value="TPP_PYR_DXS_TK_like"/>
    <property type="match status" value="1"/>
</dbReference>
<evidence type="ECO:0000256" key="10">
    <source>
        <dbReference type="ARBA" id="ARBA00022837"/>
    </source>
</evidence>
<keyword evidence="11 18" id="KW-0460">Magnesium</keyword>
<dbReference type="InterPro" id="IPR005475">
    <property type="entry name" value="Transketolase-like_Pyr-bd"/>
</dbReference>
<comment type="pathway">
    <text evidence="4">Carbohydrate biosynthesis; Calvin cycle.</text>
</comment>
<dbReference type="SUPFAM" id="SSF52922">
    <property type="entry name" value="TK C-terminal domain-like"/>
    <property type="match status" value="1"/>
</dbReference>
<dbReference type="InterPro" id="IPR055152">
    <property type="entry name" value="Transketolase-like_C_2"/>
</dbReference>
<keyword evidence="8 21" id="KW-0808">Transferase</keyword>
<evidence type="ECO:0000256" key="9">
    <source>
        <dbReference type="ARBA" id="ARBA00022723"/>
    </source>
</evidence>
<feature type="binding site" evidence="18">
    <location>
        <position position="194"/>
    </location>
    <ligand>
        <name>Mg(2+)</name>
        <dbReference type="ChEBI" id="CHEBI:18420"/>
    </ligand>
</feature>
<feature type="binding site" evidence="16">
    <location>
        <position position="464"/>
    </location>
    <ligand>
        <name>substrate</name>
    </ligand>
</feature>
<evidence type="ECO:0000256" key="13">
    <source>
        <dbReference type="ARBA" id="ARBA00049473"/>
    </source>
</evidence>
<feature type="binding site" evidence="16">
    <location>
        <position position="387"/>
    </location>
    <ligand>
        <name>substrate</name>
    </ligand>
</feature>
<evidence type="ECO:0000313" key="22">
    <source>
        <dbReference type="Proteomes" id="UP000193862"/>
    </source>
</evidence>
<feature type="binding site" evidence="16">
    <location>
        <position position="265"/>
    </location>
    <ligand>
        <name>substrate</name>
    </ligand>
</feature>
<dbReference type="RefSeq" id="WP_085837863.1">
    <property type="nucleotide sequence ID" value="NZ_FWFS01000012.1"/>
</dbReference>
<feature type="binding site" evidence="16">
    <location>
        <position position="35"/>
    </location>
    <ligand>
        <name>substrate</name>
    </ligand>
</feature>
<accession>A0A1Y5TL80</accession>
<feature type="binding site" evidence="17">
    <location>
        <begin position="124"/>
        <end position="126"/>
    </location>
    <ligand>
        <name>thiamine diphosphate</name>
        <dbReference type="ChEBI" id="CHEBI:58937"/>
    </ligand>
</feature>
<feature type="binding site" evidence="16">
    <location>
        <position position="476"/>
    </location>
    <ligand>
        <name>substrate</name>
    </ligand>
</feature>
<evidence type="ECO:0000256" key="15">
    <source>
        <dbReference type="PIRSR" id="PIRSR605478-1"/>
    </source>
</evidence>
<dbReference type="PANTHER" id="PTHR43522">
    <property type="entry name" value="TRANSKETOLASE"/>
    <property type="match status" value="1"/>
</dbReference>
<dbReference type="InterPro" id="IPR005478">
    <property type="entry name" value="Transketolase_bac-like"/>
</dbReference>
<feature type="binding site" evidence="18">
    <location>
        <position position="192"/>
    </location>
    <ligand>
        <name>Mg(2+)</name>
        <dbReference type="ChEBI" id="CHEBI:18420"/>
    </ligand>
</feature>